<protein>
    <submittedName>
        <fullName evidence="3">Uncharacterized protein</fullName>
    </submittedName>
</protein>
<keyword evidence="2" id="KW-0472">Membrane</keyword>
<comment type="caution">
    <text evidence="3">The sequence shown here is derived from an EMBL/GenBank/DDBJ whole genome shotgun (WGS) entry which is preliminary data.</text>
</comment>
<feature type="compositionally biased region" description="Basic and acidic residues" evidence="1">
    <location>
        <begin position="100"/>
        <end position="113"/>
    </location>
</feature>
<feature type="region of interest" description="Disordered" evidence="1">
    <location>
        <begin position="100"/>
        <end position="231"/>
    </location>
</feature>
<name>A0AAN8EBT3_9EURO</name>
<organism evidence="3 4">
    <name type="scientific">Knufia fluminis</name>
    <dbReference type="NCBI Taxonomy" id="191047"/>
    <lineage>
        <taxon>Eukaryota</taxon>
        <taxon>Fungi</taxon>
        <taxon>Dikarya</taxon>
        <taxon>Ascomycota</taxon>
        <taxon>Pezizomycotina</taxon>
        <taxon>Eurotiomycetes</taxon>
        <taxon>Chaetothyriomycetidae</taxon>
        <taxon>Chaetothyriales</taxon>
        <taxon>Trichomeriaceae</taxon>
        <taxon>Knufia</taxon>
    </lineage>
</organism>
<accession>A0AAN8EBT3</accession>
<proteinExistence type="predicted"/>
<feature type="compositionally biased region" description="Acidic residues" evidence="1">
    <location>
        <begin position="176"/>
        <end position="192"/>
    </location>
</feature>
<evidence type="ECO:0000313" key="4">
    <source>
        <dbReference type="Proteomes" id="UP001316803"/>
    </source>
</evidence>
<keyword evidence="2" id="KW-1133">Transmembrane helix</keyword>
<dbReference type="AlphaFoldDB" id="A0AAN8EBT3"/>
<feature type="compositionally biased region" description="Acidic residues" evidence="1">
    <location>
        <begin position="114"/>
        <end position="130"/>
    </location>
</feature>
<feature type="compositionally biased region" description="Basic and acidic residues" evidence="1">
    <location>
        <begin position="162"/>
        <end position="175"/>
    </location>
</feature>
<evidence type="ECO:0000256" key="1">
    <source>
        <dbReference type="SAM" id="MobiDB-lite"/>
    </source>
</evidence>
<evidence type="ECO:0000313" key="3">
    <source>
        <dbReference type="EMBL" id="KAK5950365.1"/>
    </source>
</evidence>
<feature type="compositionally biased region" description="Acidic residues" evidence="1">
    <location>
        <begin position="200"/>
        <end position="215"/>
    </location>
</feature>
<evidence type="ECO:0000256" key="2">
    <source>
        <dbReference type="SAM" id="Phobius"/>
    </source>
</evidence>
<keyword evidence="4" id="KW-1185">Reference proteome</keyword>
<gene>
    <name evidence="3" type="ORF">OHC33_008584</name>
</gene>
<feature type="transmembrane region" description="Helical" evidence="2">
    <location>
        <begin position="6"/>
        <end position="25"/>
    </location>
</feature>
<sequence>MDPVSLALGTVGVALPLAQILFKLFKKARKWLKANNISIYKRDKHFIRTLKGYFKKNKDHYQRLPPRIEQIMARVQRRREEEWMSAPGAREMLMKMEGGMHRRGAGERDRLYEEVEDNSDSEYEDSEDDGNGAGEEKDYDDFEETQDAQSVRGKKYGVPVYDTKRSEFEQKRRQDEYDEYGGSEEEEDEYEEGGGWMTEGSEDDVDDWEDEDGEDDNQHKQKRRYDDHGVE</sequence>
<dbReference type="Proteomes" id="UP001316803">
    <property type="component" value="Unassembled WGS sequence"/>
</dbReference>
<dbReference type="EMBL" id="JAKLMC020000027">
    <property type="protein sequence ID" value="KAK5950365.1"/>
    <property type="molecule type" value="Genomic_DNA"/>
</dbReference>
<feature type="compositionally biased region" description="Basic and acidic residues" evidence="1">
    <location>
        <begin position="216"/>
        <end position="231"/>
    </location>
</feature>
<feature type="compositionally biased region" description="Acidic residues" evidence="1">
    <location>
        <begin position="137"/>
        <end position="146"/>
    </location>
</feature>
<reference evidence="3 4" key="1">
    <citation type="submission" date="2022-12" db="EMBL/GenBank/DDBJ databases">
        <title>Genomic features and morphological characterization of a novel Knufia sp. strain isolated from spacecraft assembly facility.</title>
        <authorList>
            <person name="Teixeira M."/>
            <person name="Chander A.M."/>
            <person name="Stajich J.E."/>
            <person name="Venkateswaran K."/>
        </authorList>
    </citation>
    <scope>NUCLEOTIDE SEQUENCE [LARGE SCALE GENOMIC DNA]</scope>
    <source>
        <strain evidence="3 4">FJI-L2-BK-P2</strain>
    </source>
</reference>
<keyword evidence="2" id="KW-0812">Transmembrane</keyword>